<dbReference type="GO" id="GO:0001671">
    <property type="term" value="F:ATPase activator activity"/>
    <property type="evidence" value="ECO:0007669"/>
    <property type="project" value="TreeGrafter"/>
</dbReference>
<feature type="region of interest" description="Disordered" evidence="5">
    <location>
        <begin position="78"/>
        <end position="100"/>
    </location>
</feature>
<dbReference type="Pfam" id="PF00226">
    <property type="entry name" value="DnaJ"/>
    <property type="match status" value="1"/>
</dbReference>
<dbReference type="SUPFAM" id="SSF144217">
    <property type="entry name" value="CSL zinc finger"/>
    <property type="match status" value="1"/>
</dbReference>
<dbReference type="SUPFAM" id="SSF46565">
    <property type="entry name" value="Chaperone J-domain"/>
    <property type="match status" value="1"/>
</dbReference>
<feature type="compositionally biased region" description="Polar residues" evidence="5">
    <location>
        <begin position="78"/>
        <end position="96"/>
    </location>
</feature>
<reference evidence="8" key="1">
    <citation type="submission" date="2020-05" db="EMBL/GenBank/DDBJ databases">
        <title>WGS assembly of Corymbia citriodora subspecies variegata.</title>
        <authorList>
            <person name="Barry K."/>
            <person name="Hundley H."/>
            <person name="Shu S."/>
            <person name="Jenkins J."/>
            <person name="Grimwood J."/>
            <person name="Baten A."/>
        </authorList>
    </citation>
    <scope>NUCLEOTIDE SEQUENCE</scope>
    <source>
        <strain evidence="8">CV2-018</strain>
    </source>
</reference>
<comment type="similarity">
    <text evidence="1">Belongs to the DPH4 family.</text>
</comment>
<dbReference type="Gene3D" id="3.10.660.10">
    <property type="entry name" value="DPH Zinc finger"/>
    <property type="match status" value="1"/>
</dbReference>
<evidence type="ECO:0000313" key="8">
    <source>
        <dbReference type="EMBL" id="KAF7846241.1"/>
    </source>
</evidence>
<dbReference type="AlphaFoldDB" id="A0A8T0CFG7"/>
<dbReference type="InterPro" id="IPR036671">
    <property type="entry name" value="DPH_MB_sf"/>
</dbReference>
<evidence type="ECO:0000256" key="3">
    <source>
        <dbReference type="ARBA" id="ARBA00022833"/>
    </source>
</evidence>
<evidence type="ECO:0000256" key="1">
    <source>
        <dbReference type="ARBA" id="ARBA00006169"/>
    </source>
</evidence>
<gene>
    <name evidence="8" type="ORF">BT93_L4784</name>
</gene>
<dbReference type="InterPro" id="IPR001623">
    <property type="entry name" value="DnaJ_domain"/>
</dbReference>
<keyword evidence="4" id="KW-0408">Iron</keyword>
<dbReference type="EMBL" id="MU094245">
    <property type="protein sequence ID" value="KAF7846241.1"/>
    <property type="molecule type" value="Genomic_DNA"/>
</dbReference>
<dbReference type="Gramene" id="rna-gnl|WGS:JABURB|Cocit.L4784.1">
    <property type="protein sequence ID" value="cds-KAF7846241.1"/>
    <property type="gene ID" value="gene-BT93_L4784"/>
</dbReference>
<feature type="domain" description="J" evidence="6">
    <location>
        <begin position="13"/>
        <end position="89"/>
    </location>
</feature>
<dbReference type="PROSITE" id="PS51074">
    <property type="entry name" value="DPH_MB"/>
    <property type="match status" value="1"/>
</dbReference>
<dbReference type="PANTHER" id="PTHR45255:SF1">
    <property type="entry name" value="DNAJ HOMOLOG SUBFAMILY C MEMBER 24"/>
    <property type="match status" value="1"/>
</dbReference>
<keyword evidence="2" id="KW-0479">Metal-binding</keyword>
<keyword evidence="3" id="KW-0862">Zinc</keyword>
<dbReference type="Gene3D" id="1.10.287.110">
    <property type="entry name" value="DnaJ domain"/>
    <property type="match status" value="1"/>
</dbReference>
<evidence type="ECO:0000256" key="5">
    <source>
        <dbReference type="SAM" id="MobiDB-lite"/>
    </source>
</evidence>
<evidence type="ECO:0000256" key="4">
    <source>
        <dbReference type="ARBA" id="ARBA00023004"/>
    </source>
</evidence>
<dbReference type="CDD" id="cd06257">
    <property type="entry name" value="DnaJ"/>
    <property type="match status" value="1"/>
</dbReference>
<keyword evidence="9" id="KW-1185">Reference proteome</keyword>
<proteinExistence type="inferred from homology"/>
<protein>
    <recommendedName>
        <fullName evidence="10">Diphthamide biosynthesis protein 4</fullName>
    </recommendedName>
</protein>
<name>A0A8T0CFG7_CORYI</name>
<organism evidence="8 9">
    <name type="scientific">Corymbia citriodora subsp. variegata</name>
    <dbReference type="NCBI Taxonomy" id="360336"/>
    <lineage>
        <taxon>Eukaryota</taxon>
        <taxon>Viridiplantae</taxon>
        <taxon>Streptophyta</taxon>
        <taxon>Embryophyta</taxon>
        <taxon>Tracheophyta</taxon>
        <taxon>Spermatophyta</taxon>
        <taxon>Magnoliopsida</taxon>
        <taxon>eudicotyledons</taxon>
        <taxon>Gunneridae</taxon>
        <taxon>Pentapetalae</taxon>
        <taxon>rosids</taxon>
        <taxon>malvids</taxon>
        <taxon>Myrtales</taxon>
        <taxon>Myrtaceae</taxon>
        <taxon>Myrtoideae</taxon>
        <taxon>Eucalypteae</taxon>
        <taxon>Corymbia</taxon>
    </lineage>
</organism>
<dbReference type="InterPro" id="IPR036869">
    <property type="entry name" value="J_dom_sf"/>
</dbReference>
<dbReference type="InterPro" id="IPR007872">
    <property type="entry name" value="DPH_MB_dom"/>
</dbReference>
<evidence type="ECO:0000259" key="7">
    <source>
        <dbReference type="PROSITE" id="PS51074"/>
    </source>
</evidence>
<dbReference type="PROSITE" id="PS50076">
    <property type="entry name" value="DNAJ_2"/>
    <property type="match status" value="1"/>
</dbReference>
<feature type="domain" description="DPH-type MB" evidence="7">
    <location>
        <begin position="107"/>
        <end position="169"/>
    </location>
</feature>
<dbReference type="SMART" id="SM00271">
    <property type="entry name" value="DnaJ"/>
    <property type="match status" value="1"/>
</dbReference>
<dbReference type="OrthoDB" id="513584at2759"/>
<evidence type="ECO:0008006" key="10">
    <source>
        <dbReference type="Google" id="ProtNLM"/>
    </source>
</evidence>
<dbReference type="Pfam" id="PF05207">
    <property type="entry name" value="Zn_ribbon_CSL"/>
    <property type="match status" value="1"/>
</dbReference>
<evidence type="ECO:0000313" key="9">
    <source>
        <dbReference type="Proteomes" id="UP000806378"/>
    </source>
</evidence>
<sequence>MQSTDNASQVLTDHYAVLGLNKSGTAKPGDVSEEDLKTAYHQTLLRYHPDKAQKTAHREASATYSVDQILDAYRTLSSPSTKSSYDQNLRQRSKQNWLDKDQGRNTGFEVFDLDELHYHESDDSWTKSCRCGAIPAYRIVEKQLTAGTEEGEIVVQCNGCSLFIKVLFQTI</sequence>
<dbReference type="PANTHER" id="PTHR45255">
    <property type="entry name" value="DNAJ HOMOLOG SUBFAMILY C MEMBER 24"/>
    <property type="match status" value="1"/>
</dbReference>
<comment type="caution">
    <text evidence="8">The sequence shown here is derived from an EMBL/GenBank/DDBJ whole genome shotgun (WGS) entry which is preliminary data.</text>
</comment>
<dbReference type="Proteomes" id="UP000806378">
    <property type="component" value="Unassembled WGS sequence"/>
</dbReference>
<dbReference type="GO" id="GO:0008198">
    <property type="term" value="F:ferrous iron binding"/>
    <property type="evidence" value="ECO:0007669"/>
    <property type="project" value="TreeGrafter"/>
</dbReference>
<evidence type="ECO:0000259" key="6">
    <source>
        <dbReference type="PROSITE" id="PS50076"/>
    </source>
</evidence>
<evidence type="ECO:0000256" key="2">
    <source>
        <dbReference type="ARBA" id="ARBA00022723"/>
    </source>
</evidence>
<accession>A0A8T0CFG7</accession>